<dbReference type="RefSeq" id="WP_050512596.1">
    <property type="nucleotide sequence ID" value="NZ_CP015749.1"/>
</dbReference>
<dbReference type="AlphaFoldDB" id="A0A8B3G9T5"/>
<protein>
    <submittedName>
        <fullName evidence="1">PAAR domain-containing protein</fullName>
    </submittedName>
</protein>
<accession>A0A8B3G9T5</accession>
<sequence>MEMNAAIRINDPTSHGGKVIPAQSGLKIYGEEVACARDMVMCPLCKGVYPILDAPYLVSFKGKKLQWQE</sequence>
<comment type="caution">
    <text evidence="1">The sequence shown here is derived from an EMBL/GenBank/DDBJ whole genome shotgun (WGS) entry which is preliminary data.</text>
</comment>
<organism evidence="1 2">
    <name type="scientific">Pectobacterium parmentieri</name>
    <dbReference type="NCBI Taxonomy" id="1905730"/>
    <lineage>
        <taxon>Bacteria</taxon>
        <taxon>Pseudomonadati</taxon>
        <taxon>Pseudomonadota</taxon>
        <taxon>Gammaproteobacteria</taxon>
        <taxon>Enterobacterales</taxon>
        <taxon>Pectobacteriaceae</taxon>
        <taxon>Pectobacterium</taxon>
    </lineage>
</organism>
<dbReference type="OrthoDB" id="6860016at2"/>
<dbReference type="Proteomes" id="UP000269665">
    <property type="component" value="Unassembled WGS sequence"/>
</dbReference>
<proteinExistence type="predicted"/>
<dbReference type="EMBL" id="PSZG01000001">
    <property type="protein sequence ID" value="RKO78953.1"/>
    <property type="molecule type" value="Genomic_DNA"/>
</dbReference>
<dbReference type="Pfam" id="PF05488">
    <property type="entry name" value="PAAR_motif"/>
    <property type="match status" value="1"/>
</dbReference>
<gene>
    <name evidence="1" type="ORF">C5E00_20405</name>
</gene>
<evidence type="ECO:0000313" key="1">
    <source>
        <dbReference type="EMBL" id="RKO78953.1"/>
    </source>
</evidence>
<dbReference type="GeneID" id="45852363"/>
<name>A0A8B3G9T5_PECPM</name>
<dbReference type="CDD" id="cd14744">
    <property type="entry name" value="PAAR_CT_2"/>
    <property type="match status" value="1"/>
</dbReference>
<evidence type="ECO:0000313" key="2">
    <source>
        <dbReference type="Proteomes" id="UP000269665"/>
    </source>
</evidence>
<reference evidence="1 2" key="1">
    <citation type="journal article" date="2018" name="BMC Genomics">
        <title>High genomic variability in the plant pathogenic bacterium Pectobacterium parmentieri deciphered from de novo assembled complete genomes.</title>
        <authorList>
            <person name="Zoledowska S."/>
            <person name="Motyka-Pomagruk A."/>
            <person name="Sledz W."/>
            <person name="Mengoni A."/>
            <person name="Lojkowska E."/>
        </authorList>
    </citation>
    <scope>NUCLEOTIDE SEQUENCE [LARGE SCALE GENOMIC DNA]</scope>
    <source>
        <strain evidence="1 2">IFB5626</strain>
    </source>
</reference>
<dbReference type="InterPro" id="IPR008727">
    <property type="entry name" value="PAAR_motif"/>
</dbReference>